<dbReference type="PIRSF" id="PIRSF038958">
    <property type="entry name" value="PG_synth_SpoVB"/>
    <property type="match status" value="1"/>
</dbReference>
<reference evidence="7 8" key="1">
    <citation type="submission" date="2019-03" db="EMBL/GenBank/DDBJ databases">
        <title>Genomic Encyclopedia of Type Strains, Phase IV (KMG-IV): sequencing the most valuable type-strain genomes for metagenomic binning, comparative biology and taxonomic classification.</title>
        <authorList>
            <person name="Goeker M."/>
        </authorList>
    </citation>
    <scope>NUCLEOTIDE SEQUENCE [LARGE SCALE GENOMIC DNA]</scope>
    <source>
        <strain evidence="7 8">DSM 19377</strain>
    </source>
</reference>
<gene>
    <name evidence="7" type="ORF">EV207_101241</name>
</gene>
<dbReference type="PANTHER" id="PTHR30250:SF24">
    <property type="entry name" value="STAGE V SPORULATION PROTEIN B"/>
    <property type="match status" value="1"/>
</dbReference>
<keyword evidence="2" id="KW-1003">Cell membrane</keyword>
<evidence type="ECO:0000256" key="2">
    <source>
        <dbReference type="ARBA" id="ARBA00022475"/>
    </source>
</evidence>
<dbReference type="NCBIfam" id="TIGR02900">
    <property type="entry name" value="spore_V_B"/>
    <property type="match status" value="1"/>
</dbReference>
<evidence type="ECO:0000313" key="7">
    <source>
        <dbReference type="EMBL" id="TCP32263.1"/>
    </source>
</evidence>
<evidence type="ECO:0000313" key="8">
    <source>
        <dbReference type="Proteomes" id="UP000295416"/>
    </source>
</evidence>
<evidence type="ECO:0000256" key="1">
    <source>
        <dbReference type="ARBA" id="ARBA00004651"/>
    </source>
</evidence>
<comment type="subcellular location">
    <subcellularLocation>
        <location evidence="1">Cell membrane</location>
        <topology evidence="1">Multi-pass membrane protein</topology>
    </subcellularLocation>
</comment>
<comment type="caution">
    <text evidence="7">The sequence shown here is derived from an EMBL/GenBank/DDBJ whole genome shotgun (WGS) entry which is preliminary data.</text>
</comment>
<dbReference type="EMBL" id="SLXK01000001">
    <property type="protein sequence ID" value="TCP32263.1"/>
    <property type="molecule type" value="Genomic_DNA"/>
</dbReference>
<protein>
    <submittedName>
        <fullName evidence="7">Stage V sporulation protein B</fullName>
    </submittedName>
</protein>
<feature type="transmembrane region" description="Helical" evidence="6">
    <location>
        <begin position="478"/>
        <end position="501"/>
    </location>
</feature>
<dbReference type="Pfam" id="PF01943">
    <property type="entry name" value="Polysacc_synt"/>
    <property type="match status" value="1"/>
</dbReference>
<dbReference type="RefSeq" id="WP_132742762.1">
    <property type="nucleotide sequence ID" value="NZ_SLXK01000001.1"/>
</dbReference>
<evidence type="ECO:0000256" key="5">
    <source>
        <dbReference type="ARBA" id="ARBA00023136"/>
    </source>
</evidence>
<organism evidence="7 8">
    <name type="scientific">Scopulibacillus darangshiensis</name>
    <dbReference type="NCBI Taxonomy" id="442528"/>
    <lineage>
        <taxon>Bacteria</taxon>
        <taxon>Bacillati</taxon>
        <taxon>Bacillota</taxon>
        <taxon>Bacilli</taxon>
        <taxon>Bacillales</taxon>
        <taxon>Sporolactobacillaceae</taxon>
        <taxon>Scopulibacillus</taxon>
    </lineage>
</organism>
<dbReference type="InterPro" id="IPR014249">
    <property type="entry name" value="Spore_V_B"/>
</dbReference>
<sequence length="517" mass="56407">MTKQSFLKGTFILMAAGMITKILGVVNKIVIARIIGDEGVGLYMMAYPTLILTVTLTQMGLPVAISKMVAEASALNDRNKIKRILTVSFMVVGVLSVVFTTVMVLLAPLLSRTVFTDERTLYPLIAIAPIVPIVAVSSVLRGYFQGLSNMKPYAYSQVIEQVVRISLVAFLATSLLPLGIEYAAGGAMIAGVIGEFVSLIYMLTMFKVNKKIKIRKGFWNYINRGRETFKQLMNIALPTTGSRLIGSLSNFLEPIVIANSLTLAGVSTALATRQYGELAGYAIPLLLLPSFITHALHVSLVPSISEAHATKRFQVIHYRLNQALKIAMITGGITIVISYIFAKPIMTLMYHSPGSAVYVYVMAPFFFLFYFQGPLAAVLQALDLAKAAMINSFIGAALKIVTIIALASRPDLGIIGAALGFVVSVVLVTLLHFATVIKTIGFSLVVKDFLKGVICIILTGLFAGFLMKNTLLEWPLLIRTASLIIIVLVFYFVLIVLFRLLTKDELRHFPIIGKSLK</sequence>
<dbReference type="Proteomes" id="UP000295416">
    <property type="component" value="Unassembled WGS sequence"/>
</dbReference>
<dbReference type="InterPro" id="IPR050833">
    <property type="entry name" value="Poly_Biosynth_Transport"/>
</dbReference>
<keyword evidence="4 6" id="KW-1133">Transmembrane helix</keyword>
<feature type="transmembrane region" description="Helical" evidence="6">
    <location>
        <begin position="12"/>
        <end position="35"/>
    </location>
</feature>
<keyword evidence="8" id="KW-1185">Reference proteome</keyword>
<feature type="transmembrane region" description="Helical" evidence="6">
    <location>
        <begin position="84"/>
        <end position="109"/>
    </location>
</feature>
<dbReference type="InterPro" id="IPR024923">
    <property type="entry name" value="PG_synth_SpoVB"/>
</dbReference>
<dbReference type="InterPro" id="IPR002797">
    <property type="entry name" value="Polysacc_synth"/>
</dbReference>
<feature type="transmembrane region" description="Helical" evidence="6">
    <location>
        <begin position="357"/>
        <end position="378"/>
    </location>
</feature>
<accession>A0A4R2PAZ0</accession>
<feature type="transmembrane region" description="Helical" evidence="6">
    <location>
        <begin position="41"/>
        <end position="63"/>
    </location>
</feature>
<evidence type="ECO:0000256" key="6">
    <source>
        <dbReference type="SAM" id="Phobius"/>
    </source>
</evidence>
<feature type="transmembrane region" description="Helical" evidence="6">
    <location>
        <begin position="449"/>
        <end position="466"/>
    </location>
</feature>
<dbReference type="GO" id="GO:0005886">
    <property type="term" value="C:plasma membrane"/>
    <property type="evidence" value="ECO:0007669"/>
    <property type="project" value="UniProtKB-SubCell"/>
</dbReference>
<proteinExistence type="predicted"/>
<feature type="transmembrane region" description="Helical" evidence="6">
    <location>
        <begin position="323"/>
        <end position="342"/>
    </location>
</feature>
<feature type="transmembrane region" description="Helical" evidence="6">
    <location>
        <begin position="390"/>
        <end position="408"/>
    </location>
</feature>
<dbReference type="PANTHER" id="PTHR30250">
    <property type="entry name" value="PST FAMILY PREDICTED COLANIC ACID TRANSPORTER"/>
    <property type="match status" value="1"/>
</dbReference>
<dbReference type="AlphaFoldDB" id="A0A4R2PAZ0"/>
<evidence type="ECO:0000256" key="4">
    <source>
        <dbReference type="ARBA" id="ARBA00022989"/>
    </source>
</evidence>
<name>A0A4R2PAZ0_9BACL</name>
<dbReference type="CDD" id="cd13124">
    <property type="entry name" value="MATE_SpoVB_like"/>
    <property type="match status" value="1"/>
</dbReference>
<feature type="transmembrane region" description="Helical" evidence="6">
    <location>
        <begin position="121"/>
        <end position="140"/>
    </location>
</feature>
<feature type="transmembrane region" description="Helical" evidence="6">
    <location>
        <begin position="186"/>
        <end position="206"/>
    </location>
</feature>
<feature type="transmembrane region" description="Helical" evidence="6">
    <location>
        <begin position="161"/>
        <end position="180"/>
    </location>
</feature>
<keyword evidence="3 6" id="KW-0812">Transmembrane</keyword>
<dbReference type="OrthoDB" id="9775950at2"/>
<keyword evidence="5 6" id="KW-0472">Membrane</keyword>
<feature type="transmembrane region" description="Helical" evidence="6">
    <location>
        <begin position="414"/>
        <end position="437"/>
    </location>
</feature>
<evidence type="ECO:0000256" key="3">
    <source>
        <dbReference type="ARBA" id="ARBA00022692"/>
    </source>
</evidence>